<evidence type="ECO:0000313" key="2">
    <source>
        <dbReference type="Proteomes" id="UP000789702"/>
    </source>
</evidence>
<name>A0ACA9LGC6_9GLOM</name>
<feature type="non-terminal residue" evidence="1">
    <location>
        <position position="1"/>
    </location>
</feature>
<comment type="caution">
    <text evidence="1">The sequence shown here is derived from an EMBL/GenBank/DDBJ whole genome shotgun (WGS) entry which is preliminary data.</text>
</comment>
<keyword evidence="2" id="KW-1185">Reference proteome</keyword>
<reference evidence="1" key="1">
    <citation type="submission" date="2021-06" db="EMBL/GenBank/DDBJ databases">
        <authorList>
            <person name="Kallberg Y."/>
            <person name="Tangrot J."/>
            <person name="Rosling A."/>
        </authorList>
    </citation>
    <scope>NUCLEOTIDE SEQUENCE</scope>
    <source>
        <strain evidence="1">IL203A</strain>
    </source>
</reference>
<gene>
    <name evidence="1" type="ORF">DHETER_LOCUS4220</name>
</gene>
<dbReference type="EMBL" id="CAJVPU010004074">
    <property type="protein sequence ID" value="CAG8527686.1"/>
    <property type="molecule type" value="Genomic_DNA"/>
</dbReference>
<sequence>HKSITDEKKTLLRNMVTANDTQKKSDRNSSILIDIILVKPITLSSNYGKSIPINTKNSACKRYLTKHEETNMSTNNEIEISQNQEMLLNDSVEVLEKVQAHFQKQFISKKNSHIEAKKLWSDEYQSKKRIQES</sequence>
<evidence type="ECO:0000313" key="1">
    <source>
        <dbReference type="EMBL" id="CAG8527686.1"/>
    </source>
</evidence>
<proteinExistence type="predicted"/>
<protein>
    <submittedName>
        <fullName evidence="1">11388_t:CDS:1</fullName>
    </submittedName>
</protein>
<organism evidence="1 2">
    <name type="scientific">Dentiscutata heterogama</name>
    <dbReference type="NCBI Taxonomy" id="1316150"/>
    <lineage>
        <taxon>Eukaryota</taxon>
        <taxon>Fungi</taxon>
        <taxon>Fungi incertae sedis</taxon>
        <taxon>Mucoromycota</taxon>
        <taxon>Glomeromycotina</taxon>
        <taxon>Glomeromycetes</taxon>
        <taxon>Diversisporales</taxon>
        <taxon>Gigasporaceae</taxon>
        <taxon>Dentiscutata</taxon>
    </lineage>
</organism>
<accession>A0ACA9LGC6</accession>
<dbReference type="Proteomes" id="UP000789702">
    <property type="component" value="Unassembled WGS sequence"/>
</dbReference>